<gene>
    <name evidence="1" type="ORF">Gasu_34800</name>
</gene>
<dbReference type="KEGG" id="gsl:Gasu_34800"/>
<keyword evidence="2" id="KW-1185">Reference proteome</keyword>
<evidence type="ECO:0000313" key="1">
    <source>
        <dbReference type="EMBL" id="EME29089.1"/>
    </source>
</evidence>
<dbReference type="AlphaFoldDB" id="M2XZT1"/>
<name>M2XZT1_GALSU</name>
<evidence type="ECO:0000313" key="2">
    <source>
        <dbReference type="Proteomes" id="UP000030680"/>
    </source>
</evidence>
<dbReference type="OrthoDB" id="10362583at2759"/>
<protein>
    <submittedName>
        <fullName evidence="1">Uncharacterized protein</fullName>
    </submittedName>
</protein>
<proteinExistence type="predicted"/>
<dbReference type="RefSeq" id="XP_005705609.1">
    <property type="nucleotide sequence ID" value="XM_005705552.1"/>
</dbReference>
<dbReference type="Proteomes" id="UP000030680">
    <property type="component" value="Unassembled WGS sequence"/>
</dbReference>
<accession>M2XZT1</accession>
<organism evidence="1 2">
    <name type="scientific">Galdieria sulphuraria</name>
    <name type="common">Red alga</name>
    <dbReference type="NCBI Taxonomy" id="130081"/>
    <lineage>
        <taxon>Eukaryota</taxon>
        <taxon>Rhodophyta</taxon>
        <taxon>Bangiophyceae</taxon>
        <taxon>Galdieriales</taxon>
        <taxon>Galdieriaceae</taxon>
        <taxon>Galdieria</taxon>
    </lineage>
</organism>
<dbReference type="Gramene" id="EME29089">
    <property type="protein sequence ID" value="EME29089"/>
    <property type="gene ID" value="Gasu_34800"/>
</dbReference>
<reference evidence="2" key="1">
    <citation type="journal article" date="2013" name="Science">
        <title>Gene transfer from bacteria and archaea facilitated evolution of an extremophilic eukaryote.</title>
        <authorList>
            <person name="Schonknecht G."/>
            <person name="Chen W.H."/>
            <person name="Ternes C.M."/>
            <person name="Barbier G.G."/>
            <person name="Shrestha R.P."/>
            <person name="Stanke M."/>
            <person name="Brautigam A."/>
            <person name="Baker B.J."/>
            <person name="Banfield J.F."/>
            <person name="Garavito R.M."/>
            <person name="Carr K."/>
            <person name="Wilkerson C."/>
            <person name="Rensing S.A."/>
            <person name="Gagneul D."/>
            <person name="Dickenson N.E."/>
            <person name="Oesterhelt C."/>
            <person name="Lercher M.J."/>
            <person name="Weber A.P."/>
        </authorList>
    </citation>
    <scope>NUCLEOTIDE SEQUENCE [LARGE SCALE GENOMIC DNA]</scope>
    <source>
        <strain evidence="2">074W</strain>
    </source>
</reference>
<sequence>MVTRYLSRFRIVAFISLLLFLYGLVYLHTHYDLFHYLQQRRESSQLSTKQPLLVPVSISLELKQIAQSQIQPWIGYKMNRSDVENFAKRKGYLYVVEINNGTLHIPEYIDKEFEYNQNVEPLIAVIQQILLEENNIQDTVLFLNLLDEPRNPNKIRCQQTGIWNKIENYHGFPLSFLEMEDKDMPQFPILSPAKISQCFEDILVPFGDLLELPKLAEMRSTIPSCYEGGLWNVTNRLMTAIFRGSPTGHSLREGRNHRLSLIKACDNEQSRHMVVLFVMLLLLSKWKT</sequence>
<dbReference type="GeneID" id="17087912"/>
<dbReference type="EMBL" id="KB454512">
    <property type="protein sequence ID" value="EME29089.1"/>
    <property type="molecule type" value="Genomic_DNA"/>
</dbReference>